<dbReference type="EMBL" id="MU266430">
    <property type="protein sequence ID" value="KAH7924229.1"/>
    <property type="molecule type" value="Genomic_DNA"/>
</dbReference>
<evidence type="ECO:0000313" key="2">
    <source>
        <dbReference type="Proteomes" id="UP000790709"/>
    </source>
</evidence>
<name>A0ACB8BFZ8_9AGAM</name>
<keyword evidence="2" id="KW-1185">Reference proteome</keyword>
<reference evidence="1" key="1">
    <citation type="journal article" date="2021" name="New Phytol.">
        <title>Evolutionary innovations through gain and loss of genes in the ectomycorrhizal Boletales.</title>
        <authorList>
            <person name="Wu G."/>
            <person name="Miyauchi S."/>
            <person name="Morin E."/>
            <person name="Kuo A."/>
            <person name="Drula E."/>
            <person name="Varga T."/>
            <person name="Kohler A."/>
            <person name="Feng B."/>
            <person name="Cao Y."/>
            <person name="Lipzen A."/>
            <person name="Daum C."/>
            <person name="Hundley H."/>
            <person name="Pangilinan J."/>
            <person name="Johnson J."/>
            <person name="Barry K."/>
            <person name="LaButti K."/>
            <person name="Ng V."/>
            <person name="Ahrendt S."/>
            <person name="Min B."/>
            <person name="Choi I.G."/>
            <person name="Park H."/>
            <person name="Plett J.M."/>
            <person name="Magnuson J."/>
            <person name="Spatafora J.W."/>
            <person name="Nagy L.G."/>
            <person name="Henrissat B."/>
            <person name="Grigoriev I.V."/>
            <person name="Yang Z.L."/>
            <person name="Xu J."/>
            <person name="Martin F.M."/>
        </authorList>
    </citation>
    <scope>NUCLEOTIDE SEQUENCE</scope>
    <source>
        <strain evidence="1">KUC20120723A-06</strain>
    </source>
</reference>
<organism evidence="1 2">
    <name type="scientific">Leucogyrophana mollusca</name>
    <dbReference type="NCBI Taxonomy" id="85980"/>
    <lineage>
        <taxon>Eukaryota</taxon>
        <taxon>Fungi</taxon>
        <taxon>Dikarya</taxon>
        <taxon>Basidiomycota</taxon>
        <taxon>Agaricomycotina</taxon>
        <taxon>Agaricomycetes</taxon>
        <taxon>Agaricomycetidae</taxon>
        <taxon>Boletales</taxon>
        <taxon>Boletales incertae sedis</taxon>
        <taxon>Leucogyrophana</taxon>
    </lineage>
</organism>
<sequence length="512" mass="58176">MHHALRVSEIIHIICENSKKSSLPAMARTCRTFCPLALDTLWAELDNVLPLIKCLPPEFCAEEGGIVHWGKGVCLTEANRTRFLRYSHRVRALSWVCYPPGQNSSRNIDPKVLQIFSLLGGAKPPFPHLKCFFWSDDCDENIPFITLFVGPSLHNLRLEFVEDLGTHHLVLLSTLGYRCPQLKSLHLEFDRGSVADDKAGVAAFSQALCGLEHLEDLQCFELEENAWRHILRLPSLADLEVNLTPFSLTEFLPAARVHHGTLFPNIRNIGLICAAPTAITEFLEYMHIAPRKVEMALSSAPMGDMPGLFVALSQHCGHRSLQHIKIWDQDGPGNTDITLEHVQALFCFGDLRTLELKWFHSFSLDDHVLSDMAISWPMLESLHLEGAGHWRTKSKITFHGIITLVKRCPRLHHLHLEINATKLTSSGLEELRNATPNYTVRELHVGNSLINDSEGVAVRLFDLFPELDRIVPWTGEGPQSARRRRLWKKVAGHLKVFRMVREQTRWRDRRTT</sequence>
<accession>A0ACB8BFZ8</accession>
<proteinExistence type="predicted"/>
<dbReference type="Proteomes" id="UP000790709">
    <property type="component" value="Unassembled WGS sequence"/>
</dbReference>
<gene>
    <name evidence="1" type="ORF">BV22DRAFT_1196089</name>
</gene>
<protein>
    <submittedName>
        <fullName evidence="1">Uncharacterized protein</fullName>
    </submittedName>
</protein>
<comment type="caution">
    <text evidence="1">The sequence shown here is derived from an EMBL/GenBank/DDBJ whole genome shotgun (WGS) entry which is preliminary data.</text>
</comment>
<evidence type="ECO:0000313" key="1">
    <source>
        <dbReference type="EMBL" id="KAH7924229.1"/>
    </source>
</evidence>